<accession>A0ABY4LI32</accession>
<dbReference type="Proteomes" id="UP000831485">
    <property type="component" value="Chromosome"/>
</dbReference>
<organism evidence="1 2">
    <name type="scientific">Geomonas paludis</name>
    <dbReference type="NCBI Taxonomy" id="2740185"/>
    <lineage>
        <taxon>Bacteria</taxon>
        <taxon>Pseudomonadati</taxon>
        <taxon>Thermodesulfobacteriota</taxon>
        <taxon>Desulfuromonadia</taxon>
        <taxon>Geobacterales</taxon>
        <taxon>Geobacteraceae</taxon>
        <taxon>Geomonas</taxon>
    </lineage>
</organism>
<proteinExistence type="predicted"/>
<sequence length="68" mass="7748">MFSTAHHIASRQNELFSASVRDEFGASLVSEVFEPMIEDVSALQRLNDHYQNTVYEVDSITEQLRSIS</sequence>
<name>A0ABY4LI32_9BACT</name>
<dbReference type="EMBL" id="CP096574">
    <property type="protein sequence ID" value="UPU37499.1"/>
    <property type="molecule type" value="Genomic_DNA"/>
</dbReference>
<evidence type="ECO:0000313" key="2">
    <source>
        <dbReference type="Proteomes" id="UP000831485"/>
    </source>
</evidence>
<evidence type="ECO:0000313" key="1">
    <source>
        <dbReference type="EMBL" id="UPU37499.1"/>
    </source>
</evidence>
<reference evidence="1" key="1">
    <citation type="submission" date="2022-04" db="EMBL/GenBank/DDBJ databases">
        <authorList>
            <person name="Liu G."/>
        </authorList>
    </citation>
    <scope>NUCLEOTIDE SEQUENCE</scope>
    <source>
        <strain evidence="1">RG22</strain>
    </source>
</reference>
<keyword evidence="2" id="KW-1185">Reference proteome</keyword>
<protein>
    <submittedName>
        <fullName evidence="1">Uncharacterized protein</fullName>
    </submittedName>
</protein>
<gene>
    <name evidence="1" type="ORF">M1B72_07285</name>
</gene>
<dbReference type="RefSeq" id="WP_248647088.1">
    <property type="nucleotide sequence ID" value="NZ_CP096574.1"/>
</dbReference>